<dbReference type="PANTHER" id="PTHR47723:SF19">
    <property type="entry name" value="POLYNUCLEOTIDYL TRANSFERASE, RIBONUCLEASE H-LIKE SUPERFAMILY PROTEIN"/>
    <property type="match status" value="1"/>
</dbReference>
<evidence type="ECO:0000313" key="1">
    <source>
        <dbReference type="EMBL" id="KAK2635586.1"/>
    </source>
</evidence>
<dbReference type="InterPro" id="IPR053151">
    <property type="entry name" value="RNase_H-like"/>
</dbReference>
<dbReference type="Proteomes" id="UP001280121">
    <property type="component" value="Unassembled WGS sequence"/>
</dbReference>
<dbReference type="PANTHER" id="PTHR47723">
    <property type="entry name" value="OS05G0353850 PROTEIN"/>
    <property type="match status" value="1"/>
</dbReference>
<name>A0AAD9TGZ3_9ROSI</name>
<accession>A0AAD9TGZ3</accession>
<sequence>MTADASCRRCEAGIENVDHLLRGCRVSIAVWEAVSKGITSSISFKGGLDVWLADNLRIGTLGPGNLPNYLFTPSIISRFGREWLDANDTGPGWVVCCILVVWVPPSEGLVKLNVGGSCDGDLGTITAGGVVRNHLKEWLRGFILNKGIRSVLEAELWSMFQSLTMLNYCGN</sequence>
<evidence type="ECO:0000313" key="2">
    <source>
        <dbReference type="Proteomes" id="UP001280121"/>
    </source>
</evidence>
<dbReference type="CDD" id="cd06222">
    <property type="entry name" value="RNase_H_like"/>
    <property type="match status" value="1"/>
</dbReference>
<evidence type="ECO:0008006" key="3">
    <source>
        <dbReference type="Google" id="ProtNLM"/>
    </source>
</evidence>
<proteinExistence type="predicted"/>
<reference evidence="1" key="1">
    <citation type="journal article" date="2023" name="Plant J.">
        <title>Genome sequences and population genomics provide insights into the demographic history, inbreeding, and mutation load of two 'living fossil' tree species of Dipteronia.</title>
        <authorList>
            <person name="Feng Y."/>
            <person name="Comes H.P."/>
            <person name="Chen J."/>
            <person name="Zhu S."/>
            <person name="Lu R."/>
            <person name="Zhang X."/>
            <person name="Li P."/>
            <person name="Qiu J."/>
            <person name="Olsen K.M."/>
            <person name="Qiu Y."/>
        </authorList>
    </citation>
    <scope>NUCLEOTIDE SEQUENCE</scope>
    <source>
        <strain evidence="1">KIB01</strain>
    </source>
</reference>
<dbReference type="EMBL" id="JANJYI010000009">
    <property type="protein sequence ID" value="KAK2635586.1"/>
    <property type="molecule type" value="Genomic_DNA"/>
</dbReference>
<gene>
    <name evidence="1" type="ORF">Ddye_030378</name>
</gene>
<comment type="caution">
    <text evidence="1">The sequence shown here is derived from an EMBL/GenBank/DDBJ whole genome shotgun (WGS) entry which is preliminary data.</text>
</comment>
<keyword evidence="2" id="KW-1185">Reference proteome</keyword>
<protein>
    <recommendedName>
        <fullName evidence="3">Reverse transcriptase zinc-binding domain-containing protein</fullName>
    </recommendedName>
</protein>
<dbReference type="InterPro" id="IPR044730">
    <property type="entry name" value="RNase_H-like_dom_plant"/>
</dbReference>
<organism evidence="1 2">
    <name type="scientific">Dipteronia dyeriana</name>
    <dbReference type="NCBI Taxonomy" id="168575"/>
    <lineage>
        <taxon>Eukaryota</taxon>
        <taxon>Viridiplantae</taxon>
        <taxon>Streptophyta</taxon>
        <taxon>Embryophyta</taxon>
        <taxon>Tracheophyta</taxon>
        <taxon>Spermatophyta</taxon>
        <taxon>Magnoliopsida</taxon>
        <taxon>eudicotyledons</taxon>
        <taxon>Gunneridae</taxon>
        <taxon>Pentapetalae</taxon>
        <taxon>rosids</taxon>
        <taxon>malvids</taxon>
        <taxon>Sapindales</taxon>
        <taxon>Sapindaceae</taxon>
        <taxon>Hippocastanoideae</taxon>
        <taxon>Acereae</taxon>
        <taxon>Dipteronia</taxon>
    </lineage>
</organism>
<dbReference type="AlphaFoldDB" id="A0AAD9TGZ3"/>